<evidence type="ECO:0000256" key="1">
    <source>
        <dbReference type="ARBA" id="ARBA00005189"/>
    </source>
</evidence>
<evidence type="ECO:0000313" key="10">
    <source>
        <dbReference type="Proteomes" id="UP000271227"/>
    </source>
</evidence>
<keyword evidence="5 9" id="KW-0012">Acyltransferase</keyword>
<keyword evidence="3 9" id="KW-0808">Transferase</keyword>
<dbReference type="CDD" id="cd07989">
    <property type="entry name" value="LPLAT_AGPAT-like"/>
    <property type="match status" value="1"/>
</dbReference>
<evidence type="ECO:0000256" key="5">
    <source>
        <dbReference type="ARBA" id="ARBA00023315"/>
    </source>
</evidence>
<dbReference type="GO" id="GO:0003841">
    <property type="term" value="F:1-acylglycerol-3-phosphate O-acyltransferase activity"/>
    <property type="evidence" value="ECO:0007669"/>
    <property type="project" value="TreeGrafter"/>
</dbReference>
<dbReference type="InterPro" id="IPR002123">
    <property type="entry name" value="Plipid/glycerol_acylTrfase"/>
</dbReference>
<dbReference type="OrthoDB" id="9806880at2"/>
<dbReference type="PANTHER" id="PTHR10434:SF64">
    <property type="entry name" value="1-ACYL-SN-GLYCEROL-3-PHOSPHATE ACYLTRANSFERASE-RELATED"/>
    <property type="match status" value="1"/>
</dbReference>
<dbReference type="RefSeq" id="WP_121939840.1">
    <property type="nucleotide sequence ID" value="NZ_REFR01000014.1"/>
</dbReference>
<dbReference type="SUPFAM" id="SSF69593">
    <property type="entry name" value="Glycerol-3-phosphate (1)-acyltransferase"/>
    <property type="match status" value="1"/>
</dbReference>
<keyword evidence="7" id="KW-0812">Transmembrane</keyword>
<gene>
    <name evidence="9" type="ORF">BXY39_3200</name>
</gene>
<dbReference type="PANTHER" id="PTHR10434">
    <property type="entry name" value="1-ACYL-SN-GLYCEROL-3-PHOSPHATE ACYLTRANSFERASE"/>
    <property type="match status" value="1"/>
</dbReference>
<evidence type="ECO:0000256" key="2">
    <source>
        <dbReference type="ARBA" id="ARBA00022516"/>
    </source>
</evidence>
<evidence type="ECO:0000259" key="8">
    <source>
        <dbReference type="SMART" id="SM00563"/>
    </source>
</evidence>
<evidence type="ECO:0000256" key="4">
    <source>
        <dbReference type="ARBA" id="ARBA00023098"/>
    </source>
</evidence>
<name>A0A3M0BZC7_9PROT</name>
<protein>
    <submittedName>
        <fullName evidence="9">1-acyl-sn-glycerol-3-phosphate acyltransferase</fullName>
    </submittedName>
</protein>
<proteinExistence type="predicted"/>
<organism evidence="9 10">
    <name type="scientific">Eilatimonas milleporae</name>
    <dbReference type="NCBI Taxonomy" id="911205"/>
    <lineage>
        <taxon>Bacteria</taxon>
        <taxon>Pseudomonadati</taxon>
        <taxon>Pseudomonadota</taxon>
        <taxon>Alphaproteobacteria</taxon>
        <taxon>Kordiimonadales</taxon>
        <taxon>Kordiimonadaceae</taxon>
        <taxon>Eilatimonas</taxon>
    </lineage>
</organism>
<evidence type="ECO:0000256" key="6">
    <source>
        <dbReference type="SAM" id="MobiDB-lite"/>
    </source>
</evidence>
<feature type="region of interest" description="Disordered" evidence="6">
    <location>
        <begin position="1"/>
        <end position="26"/>
    </location>
</feature>
<comment type="caution">
    <text evidence="9">The sequence shown here is derived from an EMBL/GenBank/DDBJ whole genome shotgun (WGS) entry which is preliminary data.</text>
</comment>
<dbReference type="InParanoid" id="A0A3M0BZC7"/>
<keyword evidence="4" id="KW-0443">Lipid metabolism</keyword>
<comment type="pathway">
    <text evidence="1">Lipid metabolism.</text>
</comment>
<reference evidence="9 10" key="1">
    <citation type="submission" date="2018-10" db="EMBL/GenBank/DDBJ databases">
        <title>Genomic Encyclopedia of Archaeal and Bacterial Type Strains, Phase II (KMG-II): from individual species to whole genera.</title>
        <authorList>
            <person name="Goeker M."/>
        </authorList>
    </citation>
    <scope>NUCLEOTIDE SEQUENCE [LARGE SCALE GENOMIC DNA]</scope>
    <source>
        <strain evidence="9 10">DSM 25217</strain>
    </source>
</reference>
<keyword evidence="7" id="KW-1133">Transmembrane helix</keyword>
<dbReference type="SMART" id="SM00563">
    <property type="entry name" value="PlsC"/>
    <property type="match status" value="1"/>
</dbReference>
<dbReference type="Pfam" id="PF01553">
    <property type="entry name" value="Acyltransferase"/>
    <property type="match status" value="1"/>
</dbReference>
<evidence type="ECO:0000256" key="3">
    <source>
        <dbReference type="ARBA" id="ARBA00022679"/>
    </source>
</evidence>
<feature type="transmembrane region" description="Helical" evidence="7">
    <location>
        <begin position="46"/>
        <end position="66"/>
    </location>
</feature>
<sequence>MSDAATQSVEAAVADEPGNPDSTVEYGGLHGSLRHETWTMRSRTRLLTILLSALPLAALQISLVWVPRVWWTIPGLWHRLSCRILGVQVTEHGKRVRNKGVLYVANHISWLDILVLGAVLKRSSFVAKAEISEWGVLGLLAKMQRTVFVNRERRLDSARQRDALHDRLTGGDSLIMFPEGTSTDGMRVGRFKSALFSVAEREEALSGKPLTIQPITLAFTEVNGMPWLRALKPWAAWLGDVELVSHVGHLLSKARLRVTIEYHPPVSLGDFEDRKALARYCENRIRLGLERANKGTWLHP</sequence>
<dbReference type="GO" id="GO:0006654">
    <property type="term" value="P:phosphatidic acid biosynthetic process"/>
    <property type="evidence" value="ECO:0007669"/>
    <property type="project" value="TreeGrafter"/>
</dbReference>
<keyword evidence="7" id="KW-0472">Membrane</keyword>
<keyword evidence="10" id="KW-1185">Reference proteome</keyword>
<dbReference type="Proteomes" id="UP000271227">
    <property type="component" value="Unassembled WGS sequence"/>
</dbReference>
<feature type="domain" description="Phospholipid/glycerol acyltransferase" evidence="8">
    <location>
        <begin position="101"/>
        <end position="220"/>
    </location>
</feature>
<accession>A0A3M0BZC7</accession>
<evidence type="ECO:0000313" key="9">
    <source>
        <dbReference type="EMBL" id="RMB02848.1"/>
    </source>
</evidence>
<keyword evidence="2" id="KW-0444">Lipid biosynthesis</keyword>
<dbReference type="EMBL" id="REFR01000014">
    <property type="protein sequence ID" value="RMB02848.1"/>
    <property type="molecule type" value="Genomic_DNA"/>
</dbReference>
<dbReference type="AlphaFoldDB" id="A0A3M0BZC7"/>
<evidence type="ECO:0000256" key="7">
    <source>
        <dbReference type="SAM" id="Phobius"/>
    </source>
</evidence>